<proteinExistence type="predicted"/>
<comment type="caution">
    <text evidence="1">The sequence shown here is derived from an EMBL/GenBank/DDBJ whole genome shotgun (WGS) entry which is preliminary data.</text>
</comment>
<evidence type="ECO:0000313" key="2">
    <source>
        <dbReference type="Proteomes" id="UP001197247"/>
    </source>
</evidence>
<name>A0ABS5TI69_9ACTN</name>
<evidence type="ECO:0000313" key="1">
    <source>
        <dbReference type="EMBL" id="MBT0769284.1"/>
    </source>
</evidence>
<organism evidence="1 2">
    <name type="scientific">Kineosporia corallincola</name>
    <dbReference type="NCBI Taxonomy" id="2835133"/>
    <lineage>
        <taxon>Bacteria</taxon>
        <taxon>Bacillati</taxon>
        <taxon>Actinomycetota</taxon>
        <taxon>Actinomycetes</taxon>
        <taxon>Kineosporiales</taxon>
        <taxon>Kineosporiaceae</taxon>
        <taxon>Kineosporia</taxon>
    </lineage>
</organism>
<protein>
    <submittedName>
        <fullName evidence="1">Uncharacterized protein</fullName>
    </submittedName>
</protein>
<gene>
    <name evidence="1" type="ORF">KIH74_10155</name>
</gene>
<keyword evidence="2" id="KW-1185">Reference proteome</keyword>
<dbReference type="Proteomes" id="UP001197247">
    <property type="component" value="Unassembled WGS sequence"/>
</dbReference>
<dbReference type="RefSeq" id="WP_214155558.1">
    <property type="nucleotide sequence ID" value="NZ_JAHBAY010000003.1"/>
</dbReference>
<accession>A0ABS5TI69</accession>
<reference evidence="1 2" key="1">
    <citation type="submission" date="2021-05" db="EMBL/GenBank/DDBJ databases">
        <title>Kineosporia and Streptomyces sp. nov. two new marine actinobacteria isolated from Coral.</title>
        <authorList>
            <person name="Buangrab K."/>
            <person name="Sutthacheep M."/>
            <person name="Yeemin T."/>
            <person name="Harunari E."/>
            <person name="Igarashi Y."/>
            <person name="Kanchanasin P."/>
            <person name="Tanasupawat S."/>
            <person name="Phongsopitanun W."/>
        </authorList>
    </citation>
    <scope>NUCLEOTIDE SEQUENCE [LARGE SCALE GENOMIC DNA]</scope>
    <source>
        <strain evidence="1 2">J2-2</strain>
    </source>
</reference>
<sequence length="99" mass="11078">MSETWSSFPHDLSASTAAGLTHGVALPYQRLDSFAQVEMRHREQEHLAAAVSRRARQISREEKGQAEHGGLVTRWTTWLSSVLLRRSSRESNNSSVCAN</sequence>
<dbReference type="EMBL" id="JAHBAY010000003">
    <property type="protein sequence ID" value="MBT0769284.1"/>
    <property type="molecule type" value="Genomic_DNA"/>
</dbReference>